<dbReference type="RefSeq" id="WP_202920521.1">
    <property type="nucleotide sequence ID" value="NZ_CP036273.1"/>
</dbReference>
<keyword evidence="9" id="KW-1185">Reference proteome</keyword>
<name>A0A517Y333_9BACT</name>
<evidence type="ECO:0000256" key="7">
    <source>
        <dbReference type="SAM" id="Phobius"/>
    </source>
</evidence>
<feature type="region of interest" description="Disordered" evidence="6">
    <location>
        <begin position="496"/>
        <end position="541"/>
    </location>
</feature>
<dbReference type="PANTHER" id="PTHR30250:SF26">
    <property type="entry name" value="PSMA PROTEIN"/>
    <property type="match status" value="1"/>
</dbReference>
<feature type="transmembrane region" description="Helical" evidence="7">
    <location>
        <begin position="374"/>
        <end position="397"/>
    </location>
</feature>
<keyword evidence="5 7" id="KW-0472">Membrane</keyword>
<keyword evidence="4 7" id="KW-1133">Transmembrane helix</keyword>
<feature type="transmembrane region" description="Helical" evidence="7">
    <location>
        <begin position="126"/>
        <end position="144"/>
    </location>
</feature>
<feature type="transmembrane region" description="Helical" evidence="7">
    <location>
        <begin position="85"/>
        <end position="106"/>
    </location>
</feature>
<keyword evidence="3 7" id="KW-0812">Transmembrane</keyword>
<feature type="transmembrane region" description="Helical" evidence="7">
    <location>
        <begin position="466"/>
        <end position="486"/>
    </location>
</feature>
<evidence type="ECO:0000256" key="4">
    <source>
        <dbReference type="ARBA" id="ARBA00022989"/>
    </source>
</evidence>
<evidence type="ECO:0000256" key="1">
    <source>
        <dbReference type="ARBA" id="ARBA00004651"/>
    </source>
</evidence>
<dbReference type="GO" id="GO:0005886">
    <property type="term" value="C:plasma membrane"/>
    <property type="evidence" value="ECO:0007669"/>
    <property type="project" value="UniProtKB-SubCell"/>
</dbReference>
<dbReference type="PANTHER" id="PTHR30250">
    <property type="entry name" value="PST FAMILY PREDICTED COLANIC ACID TRANSPORTER"/>
    <property type="match status" value="1"/>
</dbReference>
<gene>
    <name evidence="8" type="primary">epsK</name>
    <name evidence="8" type="ORF">ETAA1_61630</name>
</gene>
<feature type="transmembrane region" description="Helical" evidence="7">
    <location>
        <begin position="432"/>
        <end position="454"/>
    </location>
</feature>
<dbReference type="EMBL" id="CP036273">
    <property type="protein sequence ID" value="QDU24149.1"/>
    <property type="molecule type" value="Genomic_DNA"/>
</dbReference>
<dbReference type="InterPro" id="IPR050833">
    <property type="entry name" value="Poly_Biosynth_Transport"/>
</dbReference>
<evidence type="ECO:0000256" key="3">
    <source>
        <dbReference type="ARBA" id="ARBA00022692"/>
    </source>
</evidence>
<feature type="transmembrane region" description="Helical" evidence="7">
    <location>
        <begin position="310"/>
        <end position="330"/>
    </location>
</feature>
<evidence type="ECO:0000313" key="8">
    <source>
        <dbReference type="EMBL" id="QDU24149.1"/>
    </source>
</evidence>
<organism evidence="8 9">
    <name type="scientific">Urbifossiella limnaea</name>
    <dbReference type="NCBI Taxonomy" id="2528023"/>
    <lineage>
        <taxon>Bacteria</taxon>
        <taxon>Pseudomonadati</taxon>
        <taxon>Planctomycetota</taxon>
        <taxon>Planctomycetia</taxon>
        <taxon>Gemmatales</taxon>
        <taxon>Gemmataceae</taxon>
        <taxon>Urbifossiella</taxon>
    </lineage>
</organism>
<feature type="transmembrane region" description="Helical" evidence="7">
    <location>
        <begin position="336"/>
        <end position="354"/>
    </location>
</feature>
<evidence type="ECO:0000256" key="6">
    <source>
        <dbReference type="SAM" id="MobiDB-lite"/>
    </source>
</evidence>
<dbReference type="Pfam" id="PF01943">
    <property type="entry name" value="Polysacc_synt"/>
    <property type="match status" value="1"/>
</dbReference>
<feature type="transmembrane region" description="Helical" evidence="7">
    <location>
        <begin position="156"/>
        <end position="175"/>
    </location>
</feature>
<evidence type="ECO:0000256" key="5">
    <source>
        <dbReference type="ARBA" id="ARBA00023136"/>
    </source>
</evidence>
<accession>A0A517Y333</accession>
<feature type="transmembrane region" description="Helical" evidence="7">
    <location>
        <begin position="187"/>
        <end position="208"/>
    </location>
</feature>
<dbReference type="AlphaFoldDB" id="A0A517Y333"/>
<keyword evidence="2" id="KW-1003">Cell membrane</keyword>
<dbReference type="InterPro" id="IPR002797">
    <property type="entry name" value="Polysacc_synth"/>
</dbReference>
<sequence>MGTKKAIRRNVVWNTAGLVAETGAGFLVLPYLIVHLGQEVYGVWIVLGALMGYFGLLDLGIRGAVGRHVAFYHSRGDQEGLNRTLTGGMTFLSAVAVAAVAAILAGQSLFFQVFDIPPPQHETVQLALQLVAVQLALFLVSTGFDATLWGCQRFDWLNMVDIPAVVLRTGLTFALVRSPEDMPTLAWIAVGVTAGTCVAKGVLCYRAVPGLRVRPRYLTRDSLRELFHFGSWNLVTNVAVVSRRQFTILLIGALLGVMWTAPFSVAERLLGAATAALVAVTGVLTPYATSLYATGRVDAQRRLFLEGGRVSAAMAVLLTSLLIVLGGPLINLWVGAAMAPAAGLLIVIAAGEMLSGTQHITKGMVVAAGQHRALALCSILDAAAVCGITAVVCPVYGLQGIGWAIAIPAVLSRGVAPLVQGCRLVGVGVWEYIGYSIAPAVLCCLLPAAVLWVLLGTFPVDSWAKLVAYGGLYTVLFGAGLAILVLRRPLKGSSAVAESRQDTHDGRVSPGAEASLGSVDGQPVNRTGLAPPDLLTSPTAG</sequence>
<reference evidence="8 9" key="1">
    <citation type="submission" date="2019-02" db="EMBL/GenBank/DDBJ databases">
        <title>Deep-cultivation of Planctomycetes and their phenomic and genomic characterization uncovers novel biology.</title>
        <authorList>
            <person name="Wiegand S."/>
            <person name="Jogler M."/>
            <person name="Boedeker C."/>
            <person name="Pinto D."/>
            <person name="Vollmers J."/>
            <person name="Rivas-Marin E."/>
            <person name="Kohn T."/>
            <person name="Peeters S.H."/>
            <person name="Heuer A."/>
            <person name="Rast P."/>
            <person name="Oberbeckmann S."/>
            <person name="Bunk B."/>
            <person name="Jeske O."/>
            <person name="Meyerdierks A."/>
            <person name="Storesund J.E."/>
            <person name="Kallscheuer N."/>
            <person name="Luecker S."/>
            <person name="Lage O.M."/>
            <person name="Pohl T."/>
            <person name="Merkel B.J."/>
            <person name="Hornburger P."/>
            <person name="Mueller R.-W."/>
            <person name="Bruemmer F."/>
            <person name="Labrenz M."/>
            <person name="Spormann A.M."/>
            <person name="Op den Camp H."/>
            <person name="Overmann J."/>
            <person name="Amann R."/>
            <person name="Jetten M.S.M."/>
            <person name="Mascher T."/>
            <person name="Medema M.H."/>
            <person name="Devos D.P."/>
            <person name="Kaster A.-K."/>
            <person name="Ovreas L."/>
            <person name="Rohde M."/>
            <person name="Galperin M.Y."/>
            <person name="Jogler C."/>
        </authorList>
    </citation>
    <scope>NUCLEOTIDE SEQUENCE [LARGE SCALE GENOMIC DNA]</scope>
    <source>
        <strain evidence="8 9">ETA_A1</strain>
    </source>
</reference>
<proteinExistence type="predicted"/>
<feature type="transmembrane region" description="Helical" evidence="7">
    <location>
        <begin position="246"/>
        <end position="263"/>
    </location>
</feature>
<evidence type="ECO:0000256" key="2">
    <source>
        <dbReference type="ARBA" id="ARBA00022475"/>
    </source>
</evidence>
<dbReference type="Proteomes" id="UP000319576">
    <property type="component" value="Chromosome"/>
</dbReference>
<evidence type="ECO:0000313" key="9">
    <source>
        <dbReference type="Proteomes" id="UP000319576"/>
    </source>
</evidence>
<feature type="transmembrane region" description="Helical" evidence="7">
    <location>
        <begin position="40"/>
        <end position="65"/>
    </location>
</feature>
<comment type="subcellular location">
    <subcellularLocation>
        <location evidence="1">Cell membrane</location>
        <topology evidence="1">Multi-pass membrane protein</topology>
    </subcellularLocation>
</comment>
<feature type="transmembrane region" description="Helical" evidence="7">
    <location>
        <begin position="12"/>
        <end position="34"/>
    </location>
</feature>
<protein>
    <submittedName>
        <fullName evidence="8">Putative membrane protein EpsK</fullName>
    </submittedName>
</protein>
<dbReference type="KEGG" id="uli:ETAA1_61630"/>
<feature type="transmembrane region" description="Helical" evidence="7">
    <location>
        <begin position="269"/>
        <end position="289"/>
    </location>
</feature>
<feature type="transmembrane region" description="Helical" evidence="7">
    <location>
        <begin position="403"/>
        <end position="420"/>
    </location>
</feature>